<organism evidence="4">
    <name type="scientific">uncultured Solirubrobacterales bacterium</name>
    <dbReference type="NCBI Taxonomy" id="768556"/>
    <lineage>
        <taxon>Bacteria</taxon>
        <taxon>Bacillati</taxon>
        <taxon>Actinomycetota</taxon>
        <taxon>Thermoleophilia</taxon>
        <taxon>Solirubrobacterales</taxon>
        <taxon>environmental samples</taxon>
    </lineage>
</organism>
<dbReference type="SUPFAM" id="SSF51161">
    <property type="entry name" value="Trimeric LpxA-like enzymes"/>
    <property type="match status" value="2"/>
</dbReference>
<feature type="region of interest" description="Disordered" evidence="3">
    <location>
        <begin position="1"/>
        <end position="24"/>
    </location>
</feature>
<name>A0A6J4SX74_9ACTN</name>
<dbReference type="GO" id="GO:0016740">
    <property type="term" value="F:transferase activity"/>
    <property type="evidence" value="ECO:0007669"/>
    <property type="project" value="UniProtKB-KW"/>
</dbReference>
<reference evidence="4" key="1">
    <citation type="submission" date="2020-02" db="EMBL/GenBank/DDBJ databases">
        <authorList>
            <person name="Meier V. D."/>
        </authorList>
    </citation>
    <scope>NUCLEOTIDE SEQUENCE</scope>
    <source>
        <strain evidence="4">AVDCRST_MAG17</strain>
        <strain evidence="5">AVDCRST_MAG45</strain>
    </source>
</reference>
<keyword evidence="2" id="KW-0677">Repeat</keyword>
<dbReference type="PANTHER" id="PTHR43300:SF4">
    <property type="entry name" value="ACYL-[ACYL-CARRIER-PROTEIN]--UDP-N-ACETYLGLUCOSAMINE O-ACYLTRANSFERASE"/>
    <property type="match status" value="1"/>
</dbReference>
<evidence type="ECO:0000256" key="2">
    <source>
        <dbReference type="ARBA" id="ARBA00022737"/>
    </source>
</evidence>
<dbReference type="InterPro" id="IPR050179">
    <property type="entry name" value="Trans_hexapeptide_repeat"/>
</dbReference>
<evidence type="ECO:0000256" key="1">
    <source>
        <dbReference type="ARBA" id="ARBA00022679"/>
    </source>
</evidence>
<dbReference type="PROSITE" id="PS00101">
    <property type="entry name" value="HEXAPEP_TRANSFERASES"/>
    <property type="match status" value="1"/>
</dbReference>
<dbReference type="InterPro" id="IPR018357">
    <property type="entry name" value="Hexapep_transf_CS"/>
</dbReference>
<protein>
    <recommendedName>
        <fullName evidence="6">N-acetyltransferase</fullName>
    </recommendedName>
</protein>
<evidence type="ECO:0000313" key="5">
    <source>
        <dbReference type="EMBL" id="CAA9514041.1"/>
    </source>
</evidence>
<evidence type="ECO:0000256" key="3">
    <source>
        <dbReference type="SAM" id="MobiDB-lite"/>
    </source>
</evidence>
<dbReference type="AlphaFoldDB" id="A0A6J4SX74"/>
<evidence type="ECO:0000313" key="4">
    <source>
        <dbReference type="EMBL" id="CAA9508020.1"/>
    </source>
</evidence>
<proteinExistence type="predicted"/>
<keyword evidence="1" id="KW-0808">Transferase</keyword>
<dbReference type="EMBL" id="CADCVU010000178">
    <property type="protein sequence ID" value="CAA9514041.1"/>
    <property type="molecule type" value="Genomic_DNA"/>
</dbReference>
<dbReference type="EMBL" id="CADCVV010000137">
    <property type="protein sequence ID" value="CAA9508020.1"/>
    <property type="molecule type" value="Genomic_DNA"/>
</dbReference>
<sequence>MPPRSELEAPDAGGLRPREERAPGLLVDEDVELPDSAEIGGHVVIHAGTVLGEGARLGDGAVIGKPVLLGPRSTAPRAAPGPAEVGAGATIGANAVVLAGASVGERAVVGDQAHVRERSRVGAESVVGRGSAVENDVAIGARVRIQTNCYLTAYSVVEDDAFVGPGVITMNDQTMGRHAPGEALEGAVLRRACRVGGGASLLPGVEIGEEAFVAAGALVTRSVAPRAVVMGVPARAVREVPDADVIERWL</sequence>
<accession>A0A6J4SX74</accession>
<dbReference type="Pfam" id="PF14602">
    <property type="entry name" value="Hexapep_2"/>
    <property type="match status" value="2"/>
</dbReference>
<gene>
    <name evidence="4" type="ORF">AVDCRST_MAG17-1811</name>
    <name evidence="5" type="ORF">AVDCRST_MAG45-2092</name>
</gene>
<dbReference type="Gene3D" id="2.160.10.10">
    <property type="entry name" value="Hexapeptide repeat proteins"/>
    <property type="match status" value="1"/>
</dbReference>
<dbReference type="CDD" id="cd03358">
    <property type="entry name" value="LbH_WxcM_N_like"/>
    <property type="match status" value="1"/>
</dbReference>
<dbReference type="PANTHER" id="PTHR43300">
    <property type="entry name" value="ACETYLTRANSFERASE"/>
    <property type="match status" value="1"/>
</dbReference>
<dbReference type="InterPro" id="IPR011004">
    <property type="entry name" value="Trimer_LpxA-like_sf"/>
</dbReference>
<evidence type="ECO:0008006" key="6">
    <source>
        <dbReference type="Google" id="ProtNLM"/>
    </source>
</evidence>
<dbReference type="InterPro" id="IPR001451">
    <property type="entry name" value="Hexapep"/>
</dbReference>